<reference evidence="3" key="1">
    <citation type="journal article" date="2023" name="Mol. Phylogenet. Evol.">
        <title>Genome-scale phylogeny and comparative genomics of the fungal order Sordariales.</title>
        <authorList>
            <person name="Hensen N."/>
            <person name="Bonometti L."/>
            <person name="Westerberg I."/>
            <person name="Brannstrom I.O."/>
            <person name="Guillou S."/>
            <person name="Cros-Aarteil S."/>
            <person name="Calhoun S."/>
            <person name="Haridas S."/>
            <person name="Kuo A."/>
            <person name="Mondo S."/>
            <person name="Pangilinan J."/>
            <person name="Riley R."/>
            <person name="LaButti K."/>
            <person name="Andreopoulos B."/>
            <person name="Lipzen A."/>
            <person name="Chen C."/>
            <person name="Yan M."/>
            <person name="Daum C."/>
            <person name="Ng V."/>
            <person name="Clum A."/>
            <person name="Steindorff A."/>
            <person name="Ohm R.A."/>
            <person name="Martin F."/>
            <person name="Silar P."/>
            <person name="Natvig D.O."/>
            <person name="Lalanne C."/>
            <person name="Gautier V."/>
            <person name="Ament-Velasquez S.L."/>
            <person name="Kruys A."/>
            <person name="Hutchinson M.I."/>
            <person name="Powell A.J."/>
            <person name="Barry K."/>
            <person name="Miller A.N."/>
            <person name="Grigoriev I.V."/>
            <person name="Debuchy R."/>
            <person name="Gladieux P."/>
            <person name="Hiltunen Thoren M."/>
            <person name="Johannesson H."/>
        </authorList>
    </citation>
    <scope>NUCLEOTIDE SEQUENCE</scope>
    <source>
        <strain evidence="3">PSN324</strain>
    </source>
</reference>
<feature type="transmembrane region" description="Helical" evidence="2">
    <location>
        <begin position="249"/>
        <end position="274"/>
    </location>
</feature>
<organism evidence="3 4">
    <name type="scientific">Cladorrhinum samala</name>
    <dbReference type="NCBI Taxonomy" id="585594"/>
    <lineage>
        <taxon>Eukaryota</taxon>
        <taxon>Fungi</taxon>
        <taxon>Dikarya</taxon>
        <taxon>Ascomycota</taxon>
        <taxon>Pezizomycotina</taxon>
        <taxon>Sordariomycetes</taxon>
        <taxon>Sordariomycetidae</taxon>
        <taxon>Sordariales</taxon>
        <taxon>Podosporaceae</taxon>
        <taxon>Cladorrhinum</taxon>
    </lineage>
</organism>
<sequence>MALAPTTATLPLYPTHTLSVPLTTPWTAAPACSTALPRVSQGTCVGTVCAADQYPNTGLVSGWVNWPWRTDLQHFTATECMPPGYNDRYLFAYVAPSGCPKGYITGAVSSWPYDMGMSVVTCCPSSHSLSYYPTAFTDAYGSTTWPAACTTIRTLTSGERYLGVAVGYNTQTVQTVASDITITTITAYYTESVIRTSTVSVSAVQVVINQPYIQVLVPKGGAAAASPTSTSSPSSTSGKNKFSVFGLPFVLSIVATAGIGIGGLVFLCCGYSILSRCCRGSSRSSRTYYVPPGPPAPAAPYIPATTVSAYNNNPPGGTCSHSRSHLCSYKLSYETLCCACKDSRPSSPALTIHSRTATYCYACQTHFRSLPLAQLPPAWRTEADVDALVEEILEQRKCRHGVVAVVCSRTAGDSKTCCACIDRRAAPPVLTQQQRADGYCEGCKDFFADLPAEECPEEWRLGEVDCPHGFARAKECRNPEKGRWEAACCVCKDQRQGTMPRGDRTALYCGACKGFWDAVEVEKLPAAWGIRCGHGDRYLRCRGGCAAGGQCCACVDGRRGPMPKRERVAAGYCEDCRGYWSGVADADCPKAWLLKCRHGRANAWEVQSMQNTALGRRPAATGTCCCACRDKRTELMTKIERTKNYCRDCRSFWSSKGDHELPPEWQLSCRHRGMGTWCLATGPNNPSQCCACLDTGRPKNMTKYARLKTYCTNCQNAWWGTPDQQCPPEWNLMAPRTDCKHAMALECMMSPAGGEETWCCACKDGRKFLNLPDRLATFCVPCGTHWSNKAAGGDLPVGWTVTAKDIPIVYQKEGCRPRKPKVEYPSESQDKYRQQFDQGPRYGPPKFLDGSTPMAAVELPANPAISKPRTPTANCGSSVFDGVDVINASITPASPLGPDPDYTGYEEKGLQRGAPKFAVAPDPACLSDGIGVPLSEKPAVVAPSIPKTATGKAPSRAEKQRRKEQAGLCKGREPVFQVPPD</sequence>
<dbReference type="EMBL" id="MU864985">
    <property type="protein sequence ID" value="KAK4461721.1"/>
    <property type="molecule type" value="Genomic_DNA"/>
</dbReference>
<evidence type="ECO:0000313" key="4">
    <source>
        <dbReference type="Proteomes" id="UP001321749"/>
    </source>
</evidence>
<feature type="region of interest" description="Disordered" evidence="1">
    <location>
        <begin position="943"/>
        <end position="981"/>
    </location>
</feature>
<evidence type="ECO:0000256" key="1">
    <source>
        <dbReference type="SAM" id="MobiDB-lite"/>
    </source>
</evidence>
<name>A0AAV9HRT9_9PEZI</name>
<gene>
    <name evidence="3" type="ORF">QBC42DRAFT_252217</name>
</gene>
<keyword evidence="2" id="KW-0472">Membrane</keyword>
<evidence type="ECO:0000313" key="3">
    <source>
        <dbReference type="EMBL" id="KAK4461721.1"/>
    </source>
</evidence>
<keyword evidence="4" id="KW-1185">Reference proteome</keyword>
<evidence type="ECO:0000256" key="2">
    <source>
        <dbReference type="SAM" id="Phobius"/>
    </source>
</evidence>
<dbReference type="Proteomes" id="UP001321749">
    <property type="component" value="Unassembled WGS sequence"/>
</dbReference>
<reference evidence="3" key="2">
    <citation type="submission" date="2023-06" db="EMBL/GenBank/DDBJ databases">
        <authorList>
            <consortium name="Lawrence Berkeley National Laboratory"/>
            <person name="Mondo S.J."/>
            <person name="Hensen N."/>
            <person name="Bonometti L."/>
            <person name="Westerberg I."/>
            <person name="Brannstrom I.O."/>
            <person name="Guillou S."/>
            <person name="Cros-Aarteil S."/>
            <person name="Calhoun S."/>
            <person name="Haridas S."/>
            <person name="Kuo A."/>
            <person name="Pangilinan J."/>
            <person name="Riley R."/>
            <person name="Labutti K."/>
            <person name="Andreopoulos B."/>
            <person name="Lipzen A."/>
            <person name="Chen C."/>
            <person name="Yanf M."/>
            <person name="Daum C."/>
            <person name="Ng V."/>
            <person name="Clum A."/>
            <person name="Steindorff A."/>
            <person name="Ohm R."/>
            <person name="Martin F."/>
            <person name="Silar P."/>
            <person name="Natvig D."/>
            <person name="Lalanne C."/>
            <person name="Gautier V."/>
            <person name="Ament-Velasquez S.L."/>
            <person name="Kruys A."/>
            <person name="Hutchinson M.I."/>
            <person name="Powell A.J."/>
            <person name="Barry K."/>
            <person name="Miller A.N."/>
            <person name="Grigoriev I.V."/>
            <person name="Debuchy R."/>
            <person name="Gladieux P."/>
            <person name="Thoren M.H."/>
            <person name="Johannesson H."/>
        </authorList>
    </citation>
    <scope>NUCLEOTIDE SEQUENCE</scope>
    <source>
        <strain evidence="3">PSN324</strain>
    </source>
</reference>
<keyword evidence="2" id="KW-0812">Transmembrane</keyword>
<comment type="caution">
    <text evidence="3">The sequence shown here is derived from an EMBL/GenBank/DDBJ whole genome shotgun (WGS) entry which is preliminary data.</text>
</comment>
<dbReference type="AlphaFoldDB" id="A0AAV9HRT9"/>
<proteinExistence type="predicted"/>
<keyword evidence="2" id="KW-1133">Transmembrane helix</keyword>
<protein>
    <submittedName>
        <fullName evidence="3">Uncharacterized protein</fullName>
    </submittedName>
</protein>
<feature type="compositionally biased region" description="Basic and acidic residues" evidence="1">
    <location>
        <begin position="955"/>
        <end position="973"/>
    </location>
</feature>
<accession>A0AAV9HRT9</accession>